<accession>A0A1E8F9R9</accession>
<evidence type="ECO:0000256" key="1">
    <source>
        <dbReference type="ARBA" id="ARBA00001541"/>
    </source>
</evidence>
<evidence type="ECO:0000256" key="3">
    <source>
        <dbReference type="ARBA" id="ARBA00022679"/>
    </source>
</evidence>
<dbReference type="OrthoDB" id="9816309at2"/>
<dbReference type="SUPFAM" id="SSF53335">
    <property type="entry name" value="S-adenosyl-L-methionine-dependent methyltransferases"/>
    <property type="match status" value="1"/>
</dbReference>
<evidence type="ECO:0000256" key="2">
    <source>
        <dbReference type="ARBA" id="ARBA00022603"/>
    </source>
</evidence>
<feature type="domain" description="CheR-type methyltransferase" evidence="7">
    <location>
        <begin position="7"/>
        <end position="276"/>
    </location>
</feature>
<reference evidence="8 9" key="1">
    <citation type="submission" date="2016-09" db="EMBL/GenBank/DDBJ databases">
        <title>Alteromonas lipolytica, a new species isolated from sea water.</title>
        <authorList>
            <person name="Wu Y.-H."/>
            <person name="Cheng H."/>
            <person name="Xu X.-W."/>
        </authorList>
    </citation>
    <scope>NUCLEOTIDE SEQUENCE [LARGE SCALE GENOMIC DNA]</scope>
    <source>
        <strain evidence="8 9">JW12</strain>
    </source>
</reference>
<dbReference type="InterPro" id="IPR036804">
    <property type="entry name" value="CheR_N_sf"/>
</dbReference>
<evidence type="ECO:0000259" key="7">
    <source>
        <dbReference type="PROSITE" id="PS50123"/>
    </source>
</evidence>
<dbReference type="AlphaFoldDB" id="A0A1E8F9R9"/>
<keyword evidence="2 5" id="KW-0489">Methyltransferase</keyword>
<keyword evidence="9" id="KW-1185">Reference proteome</keyword>
<gene>
    <name evidence="8" type="ORF">BFC17_05775</name>
</gene>
<comment type="caution">
    <text evidence="8">The sequence shown here is derived from an EMBL/GenBank/DDBJ whole genome shotgun (WGS) entry which is preliminary data.</text>
</comment>
<dbReference type="InterPro" id="IPR022641">
    <property type="entry name" value="CheR_N"/>
</dbReference>
<dbReference type="Proteomes" id="UP000176037">
    <property type="component" value="Unassembled WGS sequence"/>
</dbReference>
<dbReference type="PANTHER" id="PTHR24422:SF19">
    <property type="entry name" value="CHEMOTAXIS PROTEIN METHYLTRANSFERASE"/>
    <property type="match status" value="1"/>
</dbReference>
<feature type="binding site" evidence="6">
    <location>
        <position position="82"/>
    </location>
    <ligand>
        <name>S-adenosyl-L-methionine</name>
        <dbReference type="ChEBI" id="CHEBI:59789"/>
    </ligand>
</feature>
<dbReference type="PRINTS" id="PR00996">
    <property type="entry name" value="CHERMTFRASE"/>
</dbReference>
<dbReference type="InterPro" id="IPR029063">
    <property type="entry name" value="SAM-dependent_MTases_sf"/>
</dbReference>
<dbReference type="InterPro" id="IPR050903">
    <property type="entry name" value="Bact_Chemotaxis_MeTrfase"/>
</dbReference>
<evidence type="ECO:0000256" key="4">
    <source>
        <dbReference type="ARBA" id="ARBA00022691"/>
    </source>
</evidence>
<dbReference type="Gene3D" id="3.40.50.150">
    <property type="entry name" value="Vaccinia Virus protein VP39"/>
    <property type="match status" value="1"/>
</dbReference>
<evidence type="ECO:0000256" key="6">
    <source>
        <dbReference type="PIRSR" id="PIRSR000410-1"/>
    </source>
</evidence>
<dbReference type="GO" id="GO:0008983">
    <property type="term" value="F:protein-glutamate O-methyltransferase activity"/>
    <property type="evidence" value="ECO:0007669"/>
    <property type="project" value="UniProtKB-EC"/>
</dbReference>
<dbReference type="InterPro" id="IPR026024">
    <property type="entry name" value="Chemotaxis_MeTrfase_CheR"/>
</dbReference>
<dbReference type="Pfam" id="PF03705">
    <property type="entry name" value="CheR_N"/>
    <property type="match status" value="1"/>
</dbReference>
<keyword evidence="4 5" id="KW-0949">S-adenosyl-L-methionine</keyword>
<dbReference type="SMART" id="SM00138">
    <property type="entry name" value="MeTrc"/>
    <property type="match status" value="1"/>
</dbReference>
<feature type="binding site" evidence="6">
    <location>
        <position position="144"/>
    </location>
    <ligand>
        <name>S-adenosyl-L-methionine</name>
        <dbReference type="ChEBI" id="CHEBI:59789"/>
    </ligand>
</feature>
<dbReference type="InterPro" id="IPR022642">
    <property type="entry name" value="CheR_C"/>
</dbReference>
<feature type="binding site" evidence="6">
    <location>
        <begin position="202"/>
        <end position="203"/>
    </location>
    <ligand>
        <name>S-adenosyl-L-methionine</name>
        <dbReference type="ChEBI" id="CHEBI:59789"/>
    </ligand>
</feature>
<dbReference type="EC" id="2.1.1.80" evidence="5"/>
<organism evidence="8 9">
    <name type="scientific">Alteromonas lipolytica</name>
    <dbReference type="NCBI Taxonomy" id="1856405"/>
    <lineage>
        <taxon>Bacteria</taxon>
        <taxon>Pseudomonadati</taxon>
        <taxon>Pseudomonadota</taxon>
        <taxon>Gammaproteobacteria</taxon>
        <taxon>Alteromonadales</taxon>
        <taxon>Alteromonadaceae</taxon>
        <taxon>Alteromonas/Salinimonas group</taxon>
        <taxon>Alteromonas</taxon>
    </lineage>
</organism>
<dbReference type="STRING" id="1856405.BFC17_05775"/>
<feature type="binding site" evidence="6">
    <location>
        <position position="119"/>
    </location>
    <ligand>
        <name>S-adenosyl-L-methionine</name>
        <dbReference type="ChEBI" id="CHEBI:59789"/>
    </ligand>
</feature>
<dbReference type="GO" id="GO:0032259">
    <property type="term" value="P:methylation"/>
    <property type="evidence" value="ECO:0007669"/>
    <property type="project" value="UniProtKB-KW"/>
</dbReference>
<comment type="catalytic activity">
    <reaction evidence="1 5">
        <text>L-glutamyl-[protein] + S-adenosyl-L-methionine = [protein]-L-glutamate 5-O-methyl ester + S-adenosyl-L-homocysteine</text>
        <dbReference type="Rhea" id="RHEA:24452"/>
        <dbReference type="Rhea" id="RHEA-COMP:10208"/>
        <dbReference type="Rhea" id="RHEA-COMP:10311"/>
        <dbReference type="ChEBI" id="CHEBI:29973"/>
        <dbReference type="ChEBI" id="CHEBI:57856"/>
        <dbReference type="ChEBI" id="CHEBI:59789"/>
        <dbReference type="ChEBI" id="CHEBI:82795"/>
        <dbReference type="EC" id="2.1.1.80"/>
    </reaction>
</comment>
<dbReference type="SUPFAM" id="SSF47757">
    <property type="entry name" value="Chemotaxis receptor methyltransferase CheR, N-terminal domain"/>
    <property type="match status" value="1"/>
</dbReference>
<dbReference type="RefSeq" id="WP_070178188.1">
    <property type="nucleotide sequence ID" value="NZ_BMJR01000005.1"/>
</dbReference>
<evidence type="ECO:0000313" key="9">
    <source>
        <dbReference type="Proteomes" id="UP000176037"/>
    </source>
</evidence>
<evidence type="ECO:0000256" key="5">
    <source>
        <dbReference type="PIRNR" id="PIRNR000410"/>
    </source>
</evidence>
<feature type="binding site" evidence="6">
    <location>
        <position position="88"/>
    </location>
    <ligand>
        <name>S-adenosyl-L-methionine</name>
        <dbReference type="ChEBI" id="CHEBI:59789"/>
    </ligand>
</feature>
<evidence type="ECO:0000313" key="8">
    <source>
        <dbReference type="EMBL" id="OFI32660.1"/>
    </source>
</evidence>
<dbReference type="PROSITE" id="PS50123">
    <property type="entry name" value="CHER"/>
    <property type="match status" value="1"/>
</dbReference>
<name>A0A1E8F9R9_9ALTE</name>
<comment type="function">
    <text evidence="5">Methylation of the membrane-bound methyl-accepting chemotaxis proteins (MCP) to form gamma-glutamyl methyl ester residues in MCP.</text>
</comment>
<feature type="binding site" evidence="6">
    <location>
        <position position="84"/>
    </location>
    <ligand>
        <name>S-adenosyl-L-methionine</name>
        <dbReference type="ChEBI" id="CHEBI:59789"/>
    </ligand>
</feature>
<protein>
    <recommendedName>
        <fullName evidence="5">Chemotaxis protein methyltransferase</fullName>
        <ecNumber evidence="5">2.1.1.80</ecNumber>
    </recommendedName>
</protein>
<keyword evidence="3 5" id="KW-0808">Transferase</keyword>
<feature type="binding site" evidence="6">
    <location>
        <begin position="220"/>
        <end position="221"/>
    </location>
    <ligand>
        <name>S-adenosyl-L-methionine</name>
        <dbReference type="ChEBI" id="CHEBI:59789"/>
    </ligand>
</feature>
<dbReference type="Pfam" id="PF01739">
    <property type="entry name" value="CheR"/>
    <property type="match status" value="1"/>
</dbReference>
<proteinExistence type="predicted"/>
<dbReference type="CDD" id="cd02440">
    <property type="entry name" value="AdoMet_MTases"/>
    <property type="match status" value="1"/>
</dbReference>
<sequence>MGAVAIQNEREFVFKRADFDKVRASLMQKAGIRLTEAKDGLVYSRLAKRIRALGLSSFAEYLDYVESSKAEQEQFINALTTNLTSFFREPHHFDALADYLQAHPQTTTIWCAASSTGEEPYSIAMVVAEAFGSFRTPVKIIASDIDSNVLATAREGVYPLKSIERISHVRRQQFFHRGRGANSDKVRVVKELRDMVQFRQLNLHQADWGFNQPVDIVFCRNVMIYFDKETQLKVLARMVRLLKPDGLYVAGHSENFNHQSHLVTPIGKTLYRPVKAANGE</sequence>
<dbReference type="PIRSF" id="PIRSF000410">
    <property type="entry name" value="CheR"/>
    <property type="match status" value="1"/>
</dbReference>
<dbReference type="Gene3D" id="1.10.155.10">
    <property type="entry name" value="Chemotaxis receptor methyltransferase CheR, N-terminal domain"/>
    <property type="match status" value="1"/>
</dbReference>
<dbReference type="PANTHER" id="PTHR24422">
    <property type="entry name" value="CHEMOTAXIS PROTEIN METHYLTRANSFERASE"/>
    <property type="match status" value="1"/>
</dbReference>
<dbReference type="InterPro" id="IPR000780">
    <property type="entry name" value="CheR_MeTrfase"/>
</dbReference>
<dbReference type="EMBL" id="MJIC01000016">
    <property type="protein sequence ID" value="OFI32660.1"/>
    <property type="molecule type" value="Genomic_DNA"/>
</dbReference>